<dbReference type="Pfam" id="PF00480">
    <property type="entry name" value="ROK"/>
    <property type="match status" value="1"/>
</dbReference>
<dbReference type="SUPFAM" id="SSF46785">
    <property type="entry name" value="Winged helix' DNA-binding domain"/>
    <property type="match status" value="1"/>
</dbReference>
<organism evidence="2 3">
    <name type="scientific">Gaoshiqia sediminis</name>
    <dbReference type="NCBI Taxonomy" id="2986998"/>
    <lineage>
        <taxon>Bacteria</taxon>
        <taxon>Pseudomonadati</taxon>
        <taxon>Bacteroidota</taxon>
        <taxon>Bacteroidia</taxon>
        <taxon>Marinilabiliales</taxon>
        <taxon>Prolixibacteraceae</taxon>
        <taxon>Gaoshiqia</taxon>
    </lineage>
</organism>
<dbReference type="EMBL" id="JAPAAF010000011">
    <property type="protein sequence ID" value="MCW0483005.1"/>
    <property type="molecule type" value="Genomic_DNA"/>
</dbReference>
<dbReference type="PANTHER" id="PTHR18964:SF149">
    <property type="entry name" value="BIFUNCTIONAL UDP-N-ACETYLGLUCOSAMINE 2-EPIMERASE_N-ACETYLMANNOSAMINE KINASE"/>
    <property type="match status" value="1"/>
</dbReference>
<evidence type="ECO:0000256" key="1">
    <source>
        <dbReference type="ARBA" id="ARBA00006479"/>
    </source>
</evidence>
<evidence type="ECO:0000313" key="2">
    <source>
        <dbReference type="EMBL" id="MCW0483005.1"/>
    </source>
</evidence>
<dbReference type="RefSeq" id="WP_282591608.1">
    <property type="nucleotide sequence ID" value="NZ_JAPAAF010000011.1"/>
</dbReference>
<name>A0AA42CA45_9BACT</name>
<dbReference type="Gene3D" id="1.10.10.10">
    <property type="entry name" value="Winged helix-like DNA-binding domain superfamily/Winged helix DNA-binding domain"/>
    <property type="match status" value="1"/>
</dbReference>
<dbReference type="InterPro" id="IPR036390">
    <property type="entry name" value="WH_DNA-bd_sf"/>
</dbReference>
<comment type="similarity">
    <text evidence="1">Belongs to the ROK (NagC/XylR) family.</text>
</comment>
<evidence type="ECO:0000313" key="3">
    <source>
        <dbReference type="Proteomes" id="UP001163821"/>
    </source>
</evidence>
<protein>
    <submittedName>
        <fullName evidence="2">ROK family transcriptional regulator</fullName>
    </submittedName>
</protein>
<proteinExistence type="inferred from homology"/>
<dbReference type="Gene3D" id="3.30.420.40">
    <property type="match status" value="2"/>
</dbReference>
<dbReference type="InterPro" id="IPR000600">
    <property type="entry name" value="ROK"/>
</dbReference>
<dbReference type="PANTHER" id="PTHR18964">
    <property type="entry name" value="ROK (REPRESSOR, ORF, KINASE) FAMILY"/>
    <property type="match status" value="1"/>
</dbReference>
<sequence>MVLHRKEDTQRMAISELKRYKLRMQIIRLLYKRNLQSASALSKKINVSLPTVRSILEDLIEEKVVVASGTGNSQGGRKPTIYSLSGDAFFILAIELGQYRGKAVIFNSLNEEVLPVVGFETNIDDPKLEEKMEKVIGELLTRAGLQPDELSAIGVSMPGLVDSETGINRTIKRTEDRNIAARLTKRFGIRTYIENDARMQGLGEFVFGKAKNTNNTLIINWNWGLGLGMVLNGDIYSGATGCAGELSHIRIMENGKLCDCGKRGCLQTIAGAQHLLDMAREEIARGTISQLTSQFGERPQELTPDDIINCAKKGDELSISLLTTISTNLAWGISILIQLYNPELIVLNGPLTQAGQFILIPVQHALNQYCLKNISENVRIEISEMGDHSGLKGVAVMVFQNIFRDKSMDINMNN</sequence>
<dbReference type="AlphaFoldDB" id="A0AA42CA45"/>
<gene>
    <name evidence="2" type="ORF">N2K84_09715</name>
</gene>
<dbReference type="Proteomes" id="UP001163821">
    <property type="component" value="Unassembled WGS sequence"/>
</dbReference>
<dbReference type="GO" id="GO:0006355">
    <property type="term" value="P:regulation of DNA-templated transcription"/>
    <property type="evidence" value="ECO:0007669"/>
    <property type="project" value="UniProtKB-ARBA"/>
</dbReference>
<reference evidence="2" key="1">
    <citation type="submission" date="2022-10" db="EMBL/GenBank/DDBJ databases">
        <title>Gaoshiqiia sediminis gen. nov., sp. nov., isolated from coastal sediment.</title>
        <authorList>
            <person name="Yu W.X."/>
            <person name="Mu D.S."/>
            <person name="Du J.Z."/>
            <person name="Liang Y.Q."/>
        </authorList>
    </citation>
    <scope>NUCLEOTIDE SEQUENCE</scope>
    <source>
        <strain evidence="2">A06</strain>
    </source>
</reference>
<dbReference type="InterPro" id="IPR036388">
    <property type="entry name" value="WH-like_DNA-bd_sf"/>
</dbReference>
<dbReference type="InterPro" id="IPR043129">
    <property type="entry name" value="ATPase_NBD"/>
</dbReference>
<dbReference type="InterPro" id="IPR011991">
    <property type="entry name" value="ArsR-like_HTH"/>
</dbReference>
<dbReference type="CDD" id="cd00090">
    <property type="entry name" value="HTH_ARSR"/>
    <property type="match status" value="1"/>
</dbReference>
<keyword evidence="3" id="KW-1185">Reference proteome</keyword>
<dbReference type="SUPFAM" id="SSF53067">
    <property type="entry name" value="Actin-like ATPase domain"/>
    <property type="match status" value="1"/>
</dbReference>
<accession>A0AA42CA45</accession>
<comment type="caution">
    <text evidence="2">The sequence shown here is derived from an EMBL/GenBank/DDBJ whole genome shotgun (WGS) entry which is preliminary data.</text>
</comment>